<comment type="caution">
    <text evidence="1">The sequence shown here is derived from an EMBL/GenBank/DDBJ whole genome shotgun (WGS) entry which is preliminary data.</text>
</comment>
<accession>A0ABS9LBH4</accession>
<evidence type="ECO:0000313" key="2">
    <source>
        <dbReference type="Proteomes" id="UP001165368"/>
    </source>
</evidence>
<proteinExistence type="predicted"/>
<dbReference type="RefSeq" id="WP_237825140.1">
    <property type="nucleotide sequence ID" value="NZ_JAKLTQ010000019.1"/>
</dbReference>
<dbReference type="Proteomes" id="UP001165368">
    <property type="component" value="Unassembled WGS sequence"/>
</dbReference>
<dbReference type="InterPro" id="IPR006439">
    <property type="entry name" value="HAD-SF_hydro_IA"/>
</dbReference>
<dbReference type="NCBIfam" id="TIGR01549">
    <property type="entry name" value="HAD-SF-IA-v1"/>
    <property type="match status" value="1"/>
</dbReference>
<keyword evidence="2" id="KW-1185">Reference proteome</keyword>
<protein>
    <submittedName>
        <fullName evidence="1">HAD family phosphatase</fullName>
    </submittedName>
</protein>
<dbReference type="PANTHER" id="PTHR43611:SF3">
    <property type="entry name" value="FLAVIN MONONUCLEOTIDE HYDROLASE 1, CHLOROPLATIC"/>
    <property type="match status" value="1"/>
</dbReference>
<organism evidence="1 2">
    <name type="scientific">Arthrobacter hankyongi</name>
    <dbReference type="NCBI Taxonomy" id="2904801"/>
    <lineage>
        <taxon>Bacteria</taxon>
        <taxon>Bacillati</taxon>
        <taxon>Actinomycetota</taxon>
        <taxon>Actinomycetes</taxon>
        <taxon>Micrococcales</taxon>
        <taxon>Micrococcaceae</taxon>
        <taxon>Arthrobacter</taxon>
    </lineage>
</organism>
<gene>
    <name evidence="1" type="ORF">LVY72_19205</name>
</gene>
<dbReference type="InterPro" id="IPR036412">
    <property type="entry name" value="HAD-like_sf"/>
</dbReference>
<name>A0ABS9LBH4_9MICC</name>
<dbReference type="PANTHER" id="PTHR43611">
    <property type="entry name" value="ALPHA-D-GLUCOSE 1-PHOSPHATE PHOSPHATASE"/>
    <property type="match status" value="1"/>
</dbReference>
<dbReference type="Gene3D" id="3.40.50.1000">
    <property type="entry name" value="HAD superfamily/HAD-like"/>
    <property type="match status" value="1"/>
</dbReference>
<evidence type="ECO:0000313" key="1">
    <source>
        <dbReference type="EMBL" id="MCG2624025.1"/>
    </source>
</evidence>
<reference evidence="1" key="1">
    <citation type="submission" date="2022-01" db="EMBL/GenBank/DDBJ databases">
        <authorList>
            <person name="Jo J.-H."/>
            <person name="Im W.-T."/>
        </authorList>
    </citation>
    <scope>NUCLEOTIDE SEQUENCE</scope>
    <source>
        <strain evidence="1">I2-34</strain>
    </source>
</reference>
<dbReference type="EMBL" id="JAKLTQ010000019">
    <property type="protein sequence ID" value="MCG2624025.1"/>
    <property type="molecule type" value="Genomic_DNA"/>
</dbReference>
<dbReference type="NCBIfam" id="TIGR01509">
    <property type="entry name" value="HAD-SF-IA-v3"/>
    <property type="match status" value="1"/>
</dbReference>
<dbReference type="Pfam" id="PF00702">
    <property type="entry name" value="Hydrolase"/>
    <property type="match status" value="1"/>
</dbReference>
<dbReference type="PRINTS" id="PR00413">
    <property type="entry name" value="HADHALOGNASE"/>
</dbReference>
<dbReference type="SUPFAM" id="SSF56784">
    <property type="entry name" value="HAD-like"/>
    <property type="match status" value="1"/>
</dbReference>
<dbReference type="InterPro" id="IPR023214">
    <property type="entry name" value="HAD_sf"/>
</dbReference>
<dbReference type="CDD" id="cd02603">
    <property type="entry name" value="HAD_sEH-N_like"/>
    <property type="match status" value="1"/>
</dbReference>
<sequence length="199" mass="22206">MENPQHPGWYLFDYGMVISTAPEPEDWEALEESAGLPLRNPDSSYWAHRLDYDEGKIDSQQYWSLVLGREVGIGRASELDSLDALQWSHLNLDTLDVLELLYSRGARLAVLSNMPATMAEEFAGAPWTKYFTELFFSSGIGLTKPEPGVFKHVLEALGTDPADVIFIDDKHENVHSARALGIKAIHHAPGTDLQRELGL</sequence>